<keyword evidence="2" id="KW-0812">Transmembrane</keyword>
<feature type="non-terminal residue" evidence="4">
    <location>
        <position position="264"/>
    </location>
</feature>
<keyword evidence="5" id="KW-1185">Reference proteome</keyword>
<evidence type="ECO:0000313" key="5">
    <source>
        <dbReference type="Proteomes" id="UP001445076"/>
    </source>
</evidence>
<keyword evidence="2" id="KW-1133">Transmembrane helix</keyword>
<dbReference type="EMBL" id="JARKIK010000094">
    <property type="protein sequence ID" value="KAK8722691.1"/>
    <property type="molecule type" value="Genomic_DNA"/>
</dbReference>
<evidence type="ECO:0000256" key="2">
    <source>
        <dbReference type="SAM" id="Phobius"/>
    </source>
</evidence>
<sequence length="264" mass="29330">METHPSDLHFSQPPQILRPLIGLLLLLQISSALASNHSNGTLQISSCNQPDCLRCDLETAECVKCLYVIMASSRVCHSACPPGHSSSWPPDPPLMGRVCTERSVLALVSGRDLSIIAGAAVGGAVCVGVIIGALLYMRRRAKPHPDQPPPDHPHHYPLPRLWRDKRPKTTEVSVADEERAEFLQQLDGLRGEASNFLEMLTHTRNRFRTLRGPDSPTDTKAKAYRAVVRDLSRVLTLLNRRDEHILTVPGDWRRLLTWAARVLA</sequence>
<keyword evidence="3" id="KW-0732">Signal</keyword>
<organism evidence="4 5">
    <name type="scientific">Cherax quadricarinatus</name>
    <name type="common">Australian red claw crayfish</name>
    <dbReference type="NCBI Taxonomy" id="27406"/>
    <lineage>
        <taxon>Eukaryota</taxon>
        <taxon>Metazoa</taxon>
        <taxon>Ecdysozoa</taxon>
        <taxon>Arthropoda</taxon>
        <taxon>Crustacea</taxon>
        <taxon>Multicrustacea</taxon>
        <taxon>Malacostraca</taxon>
        <taxon>Eumalacostraca</taxon>
        <taxon>Eucarida</taxon>
        <taxon>Decapoda</taxon>
        <taxon>Pleocyemata</taxon>
        <taxon>Astacidea</taxon>
        <taxon>Parastacoidea</taxon>
        <taxon>Parastacidae</taxon>
        <taxon>Cherax</taxon>
    </lineage>
</organism>
<feature type="transmembrane region" description="Helical" evidence="2">
    <location>
        <begin position="113"/>
        <end position="137"/>
    </location>
</feature>
<gene>
    <name evidence="4" type="ORF">OTU49_012170</name>
</gene>
<reference evidence="4 5" key="1">
    <citation type="journal article" date="2024" name="BMC Genomics">
        <title>Genome assembly of redclaw crayfish (Cherax quadricarinatus) provides insights into its immune adaptation and hypoxia tolerance.</title>
        <authorList>
            <person name="Liu Z."/>
            <person name="Zheng J."/>
            <person name="Li H."/>
            <person name="Fang K."/>
            <person name="Wang S."/>
            <person name="He J."/>
            <person name="Zhou D."/>
            <person name="Weng S."/>
            <person name="Chi M."/>
            <person name="Gu Z."/>
            <person name="He J."/>
            <person name="Li F."/>
            <person name="Wang M."/>
        </authorList>
    </citation>
    <scope>NUCLEOTIDE SEQUENCE [LARGE SCALE GENOMIC DNA]</scope>
    <source>
        <strain evidence="4">ZL_2023a</strain>
    </source>
</reference>
<dbReference type="AlphaFoldDB" id="A0AAW0W2F7"/>
<comment type="caution">
    <text evidence="4">The sequence shown here is derived from an EMBL/GenBank/DDBJ whole genome shotgun (WGS) entry which is preliminary data.</text>
</comment>
<protein>
    <submittedName>
        <fullName evidence="4">Uncharacterized protein</fullName>
    </submittedName>
</protein>
<keyword evidence="2" id="KW-0472">Membrane</keyword>
<evidence type="ECO:0000256" key="3">
    <source>
        <dbReference type="SAM" id="SignalP"/>
    </source>
</evidence>
<name>A0AAW0W2F7_CHEQU</name>
<feature type="signal peptide" evidence="3">
    <location>
        <begin position="1"/>
        <end position="34"/>
    </location>
</feature>
<accession>A0AAW0W2F7</accession>
<evidence type="ECO:0000256" key="1">
    <source>
        <dbReference type="SAM" id="MobiDB-lite"/>
    </source>
</evidence>
<feature type="region of interest" description="Disordered" evidence="1">
    <location>
        <begin position="142"/>
        <end position="161"/>
    </location>
</feature>
<feature type="compositionally biased region" description="Basic and acidic residues" evidence="1">
    <location>
        <begin position="143"/>
        <end position="154"/>
    </location>
</feature>
<feature type="chain" id="PRO_5043396300" evidence="3">
    <location>
        <begin position="35"/>
        <end position="264"/>
    </location>
</feature>
<proteinExistence type="predicted"/>
<dbReference type="Proteomes" id="UP001445076">
    <property type="component" value="Unassembled WGS sequence"/>
</dbReference>
<evidence type="ECO:0000313" key="4">
    <source>
        <dbReference type="EMBL" id="KAK8722691.1"/>
    </source>
</evidence>